<dbReference type="Proteomes" id="UP001516400">
    <property type="component" value="Unassembled WGS sequence"/>
</dbReference>
<reference evidence="1 2" key="1">
    <citation type="journal article" date="2021" name="BMC Biol.">
        <title>Horizontally acquired antibacterial genes associated with adaptive radiation of ladybird beetles.</title>
        <authorList>
            <person name="Li H.S."/>
            <person name="Tang X.F."/>
            <person name="Huang Y.H."/>
            <person name="Xu Z.Y."/>
            <person name="Chen M.L."/>
            <person name="Du X.Y."/>
            <person name="Qiu B.Y."/>
            <person name="Chen P.T."/>
            <person name="Zhang W."/>
            <person name="Slipinski A."/>
            <person name="Escalona H.E."/>
            <person name="Waterhouse R.M."/>
            <person name="Zwick A."/>
            <person name="Pang H."/>
        </authorList>
    </citation>
    <scope>NUCLEOTIDE SEQUENCE [LARGE SCALE GENOMIC DNA]</scope>
    <source>
        <strain evidence="1">SYSU2018</strain>
    </source>
</reference>
<dbReference type="AlphaFoldDB" id="A0ABD2MVD7"/>
<proteinExistence type="predicted"/>
<comment type="caution">
    <text evidence="1">The sequence shown here is derived from an EMBL/GenBank/DDBJ whole genome shotgun (WGS) entry which is preliminary data.</text>
</comment>
<accession>A0ABD2MVD7</accession>
<protein>
    <submittedName>
        <fullName evidence="1">Uncharacterized protein</fullName>
    </submittedName>
</protein>
<organism evidence="1 2">
    <name type="scientific">Cryptolaemus montrouzieri</name>
    <dbReference type="NCBI Taxonomy" id="559131"/>
    <lineage>
        <taxon>Eukaryota</taxon>
        <taxon>Metazoa</taxon>
        <taxon>Ecdysozoa</taxon>
        <taxon>Arthropoda</taxon>
        <taxon>Hexapoda</taxon>
        <taxon>Insecta</taxon>
        <taxon>Pterygota</taxon>
        <taxon>Neoptera</taxon>
        <taxon>Endopterygota</taxon>
        <taxon>Coleoptera</taxon>
        <taxon>Polyphaga</taxon>
        <taxon>Cucujiformia</taxon>
        <taxon>Coccinelloidea</taxon>
        <taxon>Coccinellidae</taxon>
        <taxon>Scymninae</taxon>
        <taxon>Scymnini</taxon>
        <taxon>Cryptolaemus</taxon>
    </lineage>
</organism>
<sequence length="86" mass="9280">MSVIKFTVTREDSLHGAQSGVSSTNVASTGDYLTPHVLAPRNSLTSIGECARRRRPITLRIMPRLSLPARSTSAPASTEAEWSAVR</sequence>
<name>A0ABD2MVD7_9CUCU</name>
<gene>
    <name evidence="1" type="ORF">HHI36_009409</name>
</gene>
<evidence type="ECO:0000313" key="2">
    <source>
        <dbReference type="Proteomes" id="UP001516400"/>
    </source>
</evidence>
<dbReference type="EMBL" id="JABFTP020000021">
    <property type="protein sequence ID" value="KAL3270361.1"/>
    <property type="molecule type" value="Genomic_DNA"/>
</dbReference>
<evidence type="ECO:0000313" key="1">
    <source>
        <dbReference type="EMBL" id="KAL3270361.1"/>
    </source>
</evidence>
<keyword evidence="2" id="KW-1185">Reference proteome</keyword>